<keyword evidence="3" id="KW-1185">Reference proteome</keyword>
<dbReference type="Pfam" id="PF07267">
    <property type="entry name" value="Nucleo_P87"/>
    <property type="match status" value="1"/>
</dbReference>
<protein>
    <submittedName>
        <fullName evidence="2">Vp80</fullName>
    </submittedName>
</protein>
<dbReference type="SUPFAM" id="SSF54001">
    <property type="entry name" value="Cysteine proteinases"/>
    <property type="match status" value="1"/>
</dbReference>
<dbReference type="GO" id="GO:0016579">
    <property type="term" value="P:protein deubiquitination"/>
    <property type="evidence" value="ECO:0007669"/>
    <property type="project" value="TreeGrafter"/>
</dbReference>
<sequence length="766" mass="86960">MTTEPVRINIDNLDTMFVCKPMTGDGNCVFRSISYLVYGTQDKHLLVRTSVVKYIVNNWNEYKNYFAYDEDDGEKYKSLYEQSMSKSGVFATSVEMLAAANLYQMYLVVVRDNKIDIALGDPSNPKKYLRFAGDIESGHMDVFEPVVNLEACKLNSFRIKHEYFKILAVRLQSIGFVDIDGVQNRVTRAYESPSLSLTVKNYTLDNAIETFNVAYNNYFPLAPLLHKIDINTGTVRIPSAVDANNTISSLTIQNEPDNFATYLCTDEMQNIPMATINLNLDYTNLPQILIDMGELKSSKFVSSVTKRNIGSLDVTIGKLNEKDFPLILQLVVNARDVFSHNFLRTFIANYALSDASASTLNVTTLVELFNRLDKNIVDQQPISVRCALDDIMRKVKDVLPYEMTISVNRDEYASAIQDSTVRQIFQLYNEYKPLTLTSHVSNVSDQLTPTLHRAAADNSLYDEAYHDLIANASDLADITSQSEDLLPTLLQASQQTPSVGIKHKLVDRIRSKQQRRKRHRMASNVNDVIDRGDVIIEPPMDVNLASSIDREMPASPVLIDKINVPQPHSMPSYFKEIITTISPVLQNTLLTCPTNGLNTYPKYCNFDKSLERIKAAPLDSINSKKIYFSEMLSPLSYYGETDYSRTRIVHFVYEASRYFILCAQNYYAVCETFFNEVNKDRIFMFLINYNFLWHYRQFISTLTASNLTAFKSTNILNNIFLYSGRVQAEYDKLPLQFPSITAPAGVISWPALASILKLLQGNTTED</sequence>
<dbReference type="RefSeq" id="YP_009186778.1">
    <property type="nucleotide sequence ID" value="NC_028636.1"/>
</dbReference>
<reference evidence="2 3" key="1">
    <citation type="journal article" date="2014" name="PLoS ONE">
        <title>Genomic Sequencing and Analysis of Sucra jujuba Nucleopolyhedrovirus.</title>
        <authorList>
            <person name="Liu X."/>
            <person name="Yin F."/>
            <person name="Zhu Z."/>
            <person name="Hou D."/>
            <person name="Wang J."/>
            <person name="Zhang L."/>
            <person name="Wang M."/>
            <person name="Wang H."/>
            <person name="Hu Z."/>
            <person name="Deng F."/>
        </authorList>
    </citation>
    <scope>NUCLEOTIDE SEQUENCE [LARGE SCALE GENOMIC DNA]</scope>
    <source>
        <strain evidence="2">473</strain>
    </source>
</reference>
<dbReference type="InterPro" id="IPR003323">
    <property type="entry name" value="OTU_dom"/>
</dbReference>
<dbReference type="GeneID" id="26382542"/>
<dbReference type="PROSITE" id="PS50802">
    <property type="entry name" value="OTU"/>
    <property type="match status" value="1"/>
</dbReference>
<evidence type="ECO:0000313" key="3">
    <source>
        <dbReference type="Proteomes" id="UP000201917"/>
    </source>
</evidence>
<dbReference type="Gene3D" id="3.90.70.80">
    <property type="match status" value="1"/>
</dbReference>
<dbReference type="Pfam" id="PF02338">
    <property type="entry name" value="OTU"/>
    <property type="match status" value="1"/>
</dbReference>
<dbReference type="InterPro" id="IPR038765">
    <property type="entry name" value="Papain-like_cys_pep_sf"/>
</dbReference>
<proteinExistence type="predicted"/>
<organism evidence="2 3">
    <name type="scientific">Sucra jujuba nucleopolyhedrovirus</name>
    <dbReference type="NCBI Taxonomy" id="1563660"/>
    <lineage>
        <taxon>Viruses</taxon>
        <taxon>Viruses incertae sedis</taxon>
        <taxon>Naldaviricetes</taxon>
        <taxon>Lefavirales</taxon>
        <taxon>Baculoviridae</taxon>
        <taxon>Alphabaculovirus</taxon>
        <taxon>Alphabaculovirus sujujubae</taxon>
    </lineage>
</organism>
<dbReference type="Proteomes" id="UP000201917">
    <property type="component" value="Segment"/>
</dbReference>
<dbReference type="InterPro" id="IPR009893">
    <property type="entry name" value="Nucleo_P80/P87"/>
</dbReference>
<dbReference type="KEGG" id="vg:26382542"/>
<feature type="domain" description="OTU" evidence="1">
    <location>
        <begin position="17"/>
        <end position="146"/>
    </location>
</feature>
<accession>A0A097P921</accession>
<evidence type="ECO:0000259" key="1">
    <source>
        <dbReference type="PROSITE" id="PS50802"/>
    </source>
</evidence>
<dbReference type="GO" id="GO:0019028">
    <property type="term" value="C:viral capsid"/>
    <property type="evidence" value="ECO:0007669"/>
    <property type="project" value="InterPro"/>
</dbReference>
<dbReference type="PANTHER" id="PTHR12419">
    <property type="entry name" value="OTU DOMAIN CONTAINING PROTEIN"/>
    <property type="match status" value="1"/>
</dbReference>
<dbReference type="CDD" id="cd22757">
    <property type="entry name" value="OTU_P87_VP80-like"/>
    <property type="match status" value="1"/>
</dbReference>
<name>A0A097P921_9ABAC</name>
<dbReference type="EMBL" id="KJ676450">
    <property type="protein sequence ID" value="AIU41326.1"/>
    <property type="molecule type" value="Genomic_DNA"/>
</dbReference>
<dbReference type="OrthoDB" id="2748at10239"/>
<dbReference type="GO" id="GO:0004843">
    <property type="term" value="F:cysteine-type deubiquitinase activity"/>
    <property type="evidence" value="ECO:0007669"/>
    <property type="project" value="TreeGrafter"/>
</dbReference>
<evidence type="ECO:0000313" key="2">
    <source>
        <dbReference type="EMBL" id="AIU41326.1"/>
    </source>
</evidence>
<dbReference type="InterPro" id="IPR050704">
    <property type="entry name" value="Peptidase_C85-like"/>
</dbReference>